<proteinExistence type="predicted"/>
<gene>
    <name evidence="9" type="ORF">D7X96_03310</name>
</gene>
<dbReference type="GO" id="GO:0012505">
    <property type="term" value="C:endomembrane system"/>
    <property type="evidence" value="ECO:0007669"/>
    <property type="project" value="UniProtKB-SubCell"/>
</dbReference>
<comment type="caution">
    <text evidence="9">The sequence shown here is derived from an EMBL/GenBank/DDBJ whole genome shotgun (WGS) entry which is preliminary data.</text>
</comment>
<organism evidence="9 10">
    <name type="scientific">Corallococcus interemptor</name>
    <dbReference type="NCBI Taxonomy" id="2316720"/>
    <lineage>
        <taxon>Bacteria</taxon>
        <taxon>Pseudomonadati</taxon>
        <taxon>Myxococcota</taxon>
        <taxon>Myxococcia</taxon>
        <taxon>Myxococcales</taxon>
        <taxon>Cystobacterineae</taxon>
        <taxon>Myxococcaceae</taxon>
        <taxon>Corallococcus</taxon>
    </lineage>
</organism>
<keyword evidence="6 7" id="KW-0472">Membrane</keyword>
<accession>A0A3A8QWN6</accession>
<protein>
    <submittedName>
        <fullName evidence="9">Sterol desaturase family protein</fullName>
    </submittedName>
</protein>
<feature type="domain" description="Fatty acid hydroxylase" evidence="8">
    <location>
        <begin position="82"/>
        <end position="215"/>
    </location>
</feature>
<reference evidence="10" key="1">
    <citation type="submission" date="2018-09" db="EMBL/GenBank/DDBJ databases">
        <authorList>
            <person name="Livingstone P.G."/>
            <person name="Whitworth D.E."/>
        </authorList>
    </citation>
    <scope>NUCLEOTIDE SEQUENCE [LARGE SCALE GENOMIC DNA]</scope>
    <source>
        <strain evidence="10">AB047A</strain>
    </source>
</reference>
<evidence type="ECO:0000256" key="6">
    <source>
        <dbReference type="ARBA" id="ARBA00023136"/>
    </source>
</evidence>
<feature type="transmembrane region" description="Helical" evidence="7">
    <location>
        <begin position="137"/>
        <end position="161"/>
    </location>
</feature>
<dbReference type="GO" id="GO:0050479">
    <property type="term" value="F:glyceryl-ether monooxygenase activity"/>
    <property type="evidence" value="ECO:0007669"/>
    <property type="project" value="TreeGrafter"/>
</dbReference>
<evidence type="ECO:0000313" key="10">
    <source>
        <dbReference type="Proteomes" id="UP000282656"/>
    </source>
</evidence>
<evidence type="ECO:0000256" key="3">
    <source>
        <dbReference type="ARBA" id="ARBA00022989"/>
    </source>
</evidence>
<dbReference type="Pfam" id="PF04116">
    <property type="entry name" value="FA_hydroxylase"/>
    <property type="match status" value="1"/>
</dbReference>
<keyword evidence="3 7" id="KW-1133">Transmembrane helix</keyword>
<dbReference type="PANTHER" id="PTHR21624:SF1">
    <property type="entry name" value="ALKYLGLYCEROL MONOOXYGENASE"/>
    <property type="match status" value="1"/>
</dbReference>
<dbReference type="GO" id="GO:0005506">
    <property type="term" value="F:iron ion binding"/>
    <property type="evidence" value="ECO:0007669"/>
    <property type="project" value="InterPro"/>
</dbReference>
<evidence type="ECO:0000256" key="4">
    <source>
        <dbReference type="ARBA" id="ARBA00023002"/>
    </source>
</evidence>
<dbReference type="InterPro" id="IPR006694">
    <property type="entry name" value="Fatty_acid_hydroxylase"/>
</dbReference>
<keyword evidence="2 7" id="KW-0812">Transmembrane</keyword>
<evidence type="ECO:0000259" key="8">
    <source>
        <dbReference type="Pfam" id="PF04116"/>
    </source>
</evidence>
<evidence type="ECO:0000256" key="5">
    <source>
        <dbReference type="ARBA" id="ARBA00023098"/>
    </source>
</evidence>
<dbReference type="Proteomes" id="UP000282656">
    <property type="component" value="Unassembled WGS sequence"/>
</dbReference>
<sequence length="416" mass="47305">MSINVYAVATPFVIALALAEFAWCVARKNGYYSFQDSIASMGTAVMNQCVNVAVALLVLPLFTQLGQFAPWRLDASSPLSLVALFLGVDFLFYWFHRFGHRTNIGWAAHSPHHSTEELNYAVALRASVTQRLFSFLFYWPLVLMGFPPEAVLAMVAFHLVLQFIPHTRVIPKLPRWVESWLNTPSHHRVHHARNDAYIDKNYAGFLIIWDRMFGTYAEETEPCSYGLTTPANTWDPTAINFQFWSRLVSDAVSTKSHWDRLRLWVMPTGWRPADLPPRALGYWKQEGAEVKYHSRELPGVRGYLVFQLFASMPFMLLVSHHASPLSGWQKVVLSLLLWAMATAWSGMLESKAWSEPLELTRVLAMGVAVTLWLVQARAPQAWSALTAAWWMVSLVWLRVARGATGIRPGLRSWLSR</sequence>
<evidence type="ECO:0000256" key="7">
    <source>
        <dbReference type="SAM" id="Phobius"/>
    </source>
</evidence>
<comment type="subcellular location">
    <subcellularLocation>
        <location evidence="1">Endomembrane system</location>
        <topology evidence="1">Multi-pass membrane protein</topology>
    </subcellularLocation>
</comment>
<dbReference type="GO" id="GO:0006643">
    <property type="term" value="P:membrane lipid metabolic process"/>
    <property type="evidence" value="ECO:0007669"/>
    <property type="project" value="TreeGrafter"/>
</dbReference>
<keyword evidence="4" id="KW-0560">Oxidoreductase</keyword>
<dbReference type="EMBL" id="RAWM01000005">
    <property type="protein sequence ID" value="RKH73093.1"/>
    <property type="molecule type" value="Genomic_DNA"/>
</dbReference>
<dbReference type="RefSeq" id="WP_120546841.1">
    <property type="nucleotide sequence ID" value="NZ_RAWM01000005.1"/>
</dbReference>
<dbReference type="GO" id="GO:0016020">
    <property type="term" value="C:membrane"/>
    <property type="evidence" value="ECO:0007669"/>
    <property type="project" value="GOC"/>
</dbReference>
<dbReference type="GO" id="GO:0008610">
    <property type="term" value="P:lipid biosynthetic process"/>
    <property type="evidence" value="ECO:0007669"/>
    <property type="project" value="InterPro"/>
</dbReference>
<name>A0A3A8QWN6_9BACT</name>
<evidence type="ECO:0000313" key="9">
    <source>
        <dbReference type="EMBL" id="RKH73093.1"/>
    </source>
</evidence>
<dbReference type="OrthoDB" id="5291790at2"/>
<dbReference type="PANTHER" id="PTHR21624">
    <property type="entry name" value="STEROL DESATURASE-RELATED PROTEIN"/>
    <property type="match status" value="1"/>
</dbReference>
<keyword evidence="10" id="KW-1185">Reference proteome</keyword>
<dbReference type="InterPro" id="IPR051689">
    <property type="entry name" value="Sterol_desaturase/TMEM195"/>
</dbReference>
<evidence type="ECO:0000256" key="1">
    <source>
        <dbReference type="ARBA" id="ARBA00004127"/>
    </source>
</evidence>
<dbReference type="AlphaFoldDB" id="A0A3A8QWN6"/>
<keyword evidence="5" id="KW-0443">Lipid metabolism</keyword>
<evidence type="ECO:0000256" key="2">
    <source>
        <dbReference type="ARBA" id="ARBA00022692"/>
    </source>
</evidence>
<feature type="transmembrane region" description="Helical" evidence="7">
    <location>
        <begin position="75"/>
        <end position="95"/>
    </location>
</feature>
<feature type="transmembrane region" description="Helical" evidence="7">
    <location>
        <begin position="38"/>
        <end position="63"/>
    </location>
</feature>